<dbReference type="RefSeq" id="WP_121248169.1">
    <property type="nucleotide sequence ID" value="NZ_RBIL01000001.1"/>
</dbReference>
<proteinExistence type="predicted"/>
<protein>
    <submittedName>
        <fullName evidence="1">Uncharacterized protein</fullName>
    </submittedName>
</protein>
<gene>
    <name evidence="1" type="ORF">C8N24_0772</name>
</gene>
<dbReference type="EMBL" id="RBIL01000001">
    <property type="protein sequence ID" value="RKQ90956.1"/>
    <property type="molecule type" value="Genomic_DNA"/>
</dbReference>
<dbReference type="InterPro" id="IPR038071">
    <property type="entry name" value="UROD/MetE-like_sf"/>
</dbReference>
<keyword evidence="2" id="KW-1185">Reference proteome</keyword>
<evidence type="ECO:0000313" key="2">
    <source>
        <dbReference type="Proteomes" id="UP000278962"/>
    </source>
</evidence>
<dbReference type="SUPFAM" id="SSF51726">
    <property type="entry name" value="UROD/MetE-like"/>
    <property type="match status" value="1"/>
</dbReference>
<organism evidence="1 2">
    <name type="scientific">Solirubrobacter pauli</name>
    <dbReference type="NCBI Taxonomy" id="166793"/>
    <lineage>
        <taxon>Bacteria</taxon>
        <taxon>Bacillati</taxon>
        <taxon>Actinomycetota</taxon>
        <taxon>Thermoleophilia</taxon>
        <taxon>Solirubrobacterales</taxon>
        <taxon>Solirubrobacteraceae</taxon>
        <taxon>Solirubrobacter</taxon>
    </lineage>
</organism>
<dbReference type="Proteomes" id="UP000278962">
    <property type="component" value="Unassembled WGS sequence"/>
</dbReference>
<accession>A0A660L998</accession>
<name>A0A660L998_9ACTN</name>
<sequence length="347" mass="37554">MRGTHLVGSLPADGPSAAMHEALQVVGAGLKSLPDGETGERYHWIIHIIEGLRDHPDLELVRDGGWTTYEDVPVFRVRKGHTLGNLDLGHVAAFRESYPLFLEARAAAARPDLQFQVGIPGDFDMALFVLGPRGALTGKRPFTDATVAEIEAIHALGGDDVVFQIEIPVELVMVARMPRALQPAVARLLARGVTALARRAPVGARFGVHLCLGDMNHHALGKLQDTAPLVTLANALARAWPADRPLEFVHAPFAAADIPPVTAPRWYAPLDRLRLGERTRFVAGFAHEDQPLEDQLFVLETIERSVGRPIGLSHACGLGRRTPEEAERALARLAELAAAADRGRVPA</sequence>
<comment type="caution">
    <text evidence="1">The sequence shown here is derived from an EMBL/GenBank/DDBJ whole genome shotgun (WGS) entry which is preliminary data.</text>
</comment>
<evidence type="ECO:0000313" key="1">
    <source>
        <dbReference type="EMBL" id="RKQ90956.1"/>
    </source>
</evidence>
<dbReference type="OrthoDB" id="4504900at2"/>
<dbReference type="AlphaFoldDB" id="A0A660L998"/>
<reference evidence="1 2" key="1">
    <citation type="submission" date="2018-10" db="EMBL/GenBank/DDBJ databases">
        <title>Genomic Encyclopedia of Archaeal and Bacterial Type Strains, Phase II (KMG-II): from individual species to whole genera.</title>
        <authorList>
            <person name="Goeker M."/>
        </authorList>
    </citation>
    <scope>NUCLEOTIDE SEQUENCE [LARGE SCALE GENOMIC DNA]</scope>
    <source>
        <strain evidence="1 2">DSM 14954</strain>
    </source>
</reference>
<dbReference type="Gene3D" id="3.20.20.210">
    <property type="match status" value="1"/>
</dbReference>